<evidence type="ECO:0000256" key="3">
    <source>
        <dbReference type="ARBA" id="ARBA00022475"/>
    </source>
</evidence>
<evidence type="ECO:0000256" key="7">
    <source>
        <dbReference type="SAM" id="MobiDB-lite"/>
    </source>
</evidence>
<dbReference type="CDD" id="cd07185">
    <property type="entry name" value="OmpA_C-like"/>
    <property type="match status" value="1"/>
</dbReference>
<dbReference type="AlphaFoldDB" id="A0A381ZPH2"/>
<reference evidence="10" key="1">
    <citation type="submission" date="2018-05" db="EMBL/GenBank/DDBJ databases">
        <authorList>
            <person name="Lanie J.A."/>
            <person name="Ng W.-L."/>
            <person name="Kazmierczak K.M."/>
            <person name="Andrzejewski T.M."/>
            <person name="Davidsen T.M."/>
            <person name="Wayne K.J."/>
            <person name="Tettelin H."/>
            <person name="Glass J.I."/>
            <person name="Rusch D."/>
            <person name="Podicherti R."/>
            <person name="Tsui H.-C.T."/>
            <person name="Winkler M.E."/>
        </authorList>
    </citation>
    <scope>NUCLEOTIDE SEQUENCE</scope>
</reference>
<keyword evidence="4 8" id="KW-0812">Transmembrane</keyword>
<organism evidence="10">
    <name type="scientific">marine metagenome</name>
    <dbReference type="NCBI Taxonomy" id="408172"/>
    <lineage>
        <taxon>unclassified sequences</taxon>
        <taxon>metagenomes</taxon>
        <taxon>ecological metagenomes</taxon>
    </lineage>
</organism>
<dbReference type="EMBL" id="UINC01022165">
    <property type="protein sequence ID" value="SVA91218.1"/>
    <property type="molecule type" value="Genomic_DNA"/>
</dbReference>
<comment type="similarity">
    <text evidence="2">Belongs to the MotB family.</text>
</comment>
<evidence type="ECO:0000256" key="4">
    <source>
        <dbReference type="ARBA" id="ARBA00022692"/>
    </source>
</evidence>
<keyword evidence="5 8" id="KW-1133">Transmembrane helix</keyword>
<evidence type="ECO:0000256" key="2">
    <source>
        <dbReference type="ARBA" id="ARBA00008914"/>
    </source>
</evidence>
<sequence length="269" mass="29909">MGEIEDLQDEIAGLELEKSTMVEGWMATYGDMVTLLLCFFVLLFAFATIDVQKFRELVISLKGTLGVLNEGERLFMPGDVPKPEPSSGQPSPSAQIASPVPPPPGQAEKGNKGEGDQTVRESFQSGAGEVLVLPQAAKFEEGSDELTTNFKQVLDELVPLIKSYKNNEVSVVGHADPRPVRSPMTRSDGSQVTSNWQLAADRAYKVIDYFVNEHEISEHRFSLVAYSSHKLEAKKLENESDYRRVDIIFRPKFDPTQMESISALQEKQQ</sequence>
<evidence type="ECO:0000256" key="6">
    <source>
        <dbReference type="ARBA" id="ARBA00023136"/>
    </source>
</evidence>
<feature type="transmembrane region" description="Helical" evidence="8">
    <location>
        <begin position="26"/>
        <end position="47"/>
    </location>
</feature>
<dbReference type="InterPro" id="IPR006665">
    <property type="entry name" value="OmpA-like"/>
</dbReference>
<dbReference type="PANTHER" id="PTHR30329:SF21">
    <property type="entry name" value="LIPOPROTEIN YIAD-RELATED"/>
    <property type="match status" value="1"/>
</dbReference>
<dbReference type="Gene3D" id="3.30.1330.60">
    <property type="entry name" value="OmpA-like domain"/>
    <property type="match status" value="1"/>
</dbReference>
<comment type="subcellular location">
    <subcellularLocation>
        <location evidence="1">Cell membrane</location>
        <topology evidence="1">Single-pass membrane protein</topology>
    </subcellularLocation>
</comment>
<dbReference type="InterPro" id="IPR025713">
    <property type="entry name" value="MotB-like_N_dom"/>
</dbReference>
<gene>
    <name evidence="10" type="ORF">METZ01_LOCUS144072</name>
</gene>
<proteinExistence type="inferred from homology"/>
<keyword evidence="6 8" id="KW-0472">Membrane</keyword>
<protein>
    <recommendedName>
        <fullName evidence="9">OmpA-like domain-containing protein</fullName>
    </recommendedName>
</protein>
<evidence type="ECO:0000256" key="1">
    <source>
        <dbReference type="ARBA" id="ARBA00004162"/>
    </source>
</evidence>
<accession>A0A381ZPH2</accession>
<dbReference type="Pfam" id="PF13677">
    <property type="entry name" value="MotB_plug"/>
    <property type="match status" value="1"/>
</dbReference>
<feature type="compositionally biased region" description="Polar residues" evidence="7">
    <location>
        <begin position="86"/>
        <end position="96"/>
    </location>
</feature>
<dbReference type="GO" id="GO:0005886">
    <property type="term" value="C:plasma membrane"/>
    <property type="evidence" value="ECO:0007669"/>
    <property type="project" value="UniProtKB-SubCell"/>
</dbReference>
<evidence type="ECO:0000313" key="10">
    <source>
        <dbReference type="EMBL" id="SVA91218.1"/>
    </source>
</evidence>
<evidence type="ECO:0000256" key="5">
    <source>
        <dbReference type="ARBA" id="ARBA00022989"/>
    </source>
</evidence>
<dbReference type="PROSITE" id="PS51123">
    <property type="entry name" value="OMPA_2"/>
    <property type="match status" value="1"/>
</dbReference>
<dbReference type="Pfam" id="PF00691">
    <property type="entry name" value="OmpA"/>
    <property type="match status" value="1"/>
</dbReference>
<evidence type="ECO:0000259" key="9">
    <source>
        <dbReference type="PROSITE" id="PS51123"/>
    </source>
</evidence>
<evidence type="ECO:0000256" key="8">
    <source>
        <dbReference type="SAM" id="Phobius"/>
    </source>
</evidence>
<feature type="domain" description="OmpA-like" evidence="9">
    <location>
        <begin position="126"/>
        <end position="253"/>
    </location>
</feature>
<dbReference type="InterPro" id="IPR050330">
    <property type="entry name" value="Bact_OuterMem_StrucFunc"/>
</dbReference>
<dbReference type="SUPFAM" id="SSF103088">
    <property type="entry name" value="OmpA-like"/>
    <property type="match status" value="1"/>
</dbReference>
<keyword evidence="3" id="KW-1003">Cell membrane</keyword>
<dbReference type="PANTHER" id="PTHR30329">
    <property type="entry name" value="STATOR ELEMENT OF FLAGELLAR MOTOR COMPLEX"/>
    <property type="match status" value="1"/>
</dbReference>
<name>A0A381ZPH2_9ZZZZ</name>
<feature type="compositionally biased region" description="Basic and acidic residues" evidence="7">
    <location>
        <begin position="109"/>
        <end position="119"/>
    </location>
</feature>
<dbReference type="InterPro" id="IPR036737">
    <property type="entry name" value="OmpA-like_sf"/>
</dbReference>
<feature type="region of interest" description="Disordered" evidence="7">
    <location>
        <begin position="76"/>
        <end position="119"/>
    </location>
</feature>